<keyword evidence="3" id="KW-1185">Reference proteome</keyword>
<dbReference type="AlphaFoldDB" id="A0AAD4QLF1"/>
<proteinExistence type="predicted"/>
<dbReference type="EMBL" id="WTXG01000047">
    <property type="protein sequence ID" value="KAI0296542.1"/>
    <property type="molecule type" value="Genomic_DNA"/>
</dbReference>
<evidence type="ECO:0000256" key="1">
    <source>
        <dbReference type="SAM" id="MobiDB-lite"/>
    </source>
</evidence>
<protein>
    <submittedName>
        <fullName evidence="2">Uncharacterized protein</fullName>
    </submittedName>
</protein>
<sequence length="157" mass="17840">MYDADTYPDEDPNTDTDRNTDINLANEADKNKTFPDDKQQQEQEQQKKKQQRGEVDKTNERGDGRRWEIWLLGTLNDSSPVVPLPSYSYSSLDKVHAGAKTGTVDGAVLLQRGLRASNFEFVKGELRVLQDPPSVDSSSGAREGWAIEVRRWRWARS</sequence>
<dbReference type="Proteomes" id="UP001203297">
    <property type="component" value="Unassembled WGS sequence"/>
</dbReference>
<feature type="compositionally biased region" description="Acidic residues" evidence="1">
    <location>
        <begin position="1"/>
        <end position="14"/>
    </location>
</feature>
<gene>
    <name evidence="2" type="ORF">B0F90DRAFT_1022699</name>
</gene>
<evidence type="ECO:0000313" key="3">
    <source>
        <dbReference type="Proteomes" id="UP001203297"/>
    </source>
</evidence>
<feature type="compositionally biased region" description="Basic and acidic residues" evidence="1">
    <location>
        <begin position="27"/>
        <end position="60"/>
    </location>
</feature>
<evidence type="ECO:0000313" key="2">
    <source>
        <dbReference type="EMBL" id="KAI0296542.1"/>
    </source>
</evidence>
<reference evidence="2" key="1">
    <citation type="journal article" date="2022" name="New Phytol.">
        <title>Evolutionary transition to the ectomycorrhizal habit in the genomes of a hyperdiverse lineage of mushroom-forming fungi.</title>
        <authorList>
            <person name="Looney B."/>
            <person name="Miyauchi S."/>
            <person name="Morin E."/>
            <person name="Drula E."/>
            <person name="Courty P.E."/>
            <person name="Kohler A."/>
            <person name="Kuo A."/>
            <person name="LaButti K."/>
            <person name="Pangilinan J."/>
            <person name="Lipzen A."/>
            <person name="Riley R."/>
            <person name="Andreopoulos W."/>
            <person name="He G."/>
            <person name="Johnson J."/>
            <person name="Nolan M."/>
            <person name="Tritt A."/>
            <person name="Barry K.W."/>
            <person name="Grigoriev I.V."/>
            <person name="Nagy L.G."/>
            <person name="Hibbett D."/>
            <person name="Henrissat B."/>
            <person name="Matheny P.B."/>
            <person name="Labbe J."/>
            <person name="Martin F.M."/>
        </authorList>
    </citation>
    <scope>NUCLEOTIDE SEQUENCE</scope>
    <source>
        <strain evidence="2">BPL690</strain>
    </source>
</reference>
<accession>A0AAD4QLF1</accession>
<name>A0AAD4QLF1_9AGAM</name>
<feature type="region of interest" description="Disordered" evidence="1">
    <location>
        <begin position="1"/>
        <end position="60"/>
    </location>
</feature>
<comment type="caution">
    <text evidence="2">The sequence shown here is derived from an EMBL/GenBank/DDBJ whole genome shotgun (WGS) entry which is preliminary data.</text>
</comment>
<organism evidence="2 3">
    <name type="scientific">Multifurca ochricompacta</name>
    <dbReference type="NCBI Taxonomy" id="376703"/>
    <lineage>
        <taxon>Eukaryota</taxon>
        <taxon>Fungi</taxon>
        <taxon>Dikarya</taxon>
        <taxon>Basidiomycota</taxon>
        <taxon>Agaricomycotina</taxon>
        <taxon>Agaricomycetes</taxon>
        <taxon>Russulales</taxon>
        <taxon>Russulaceae</taxon>
        <taxon>Multifurca</taxon>
    </lineage>
</organism>